<evidence type="ECO:0000313" key="3">
    <source>
        <dbReference type="EMBL" id="QDV88735.1"/>
    </source>
</evidence>
<dbReference type="EMBL" id="CP036432">
    <property type="protein sequence ID" value="QDV88735.1"/>
    <property type="molecule type" value="Genomic_DNA"/>
</dbReference>
<feature type="signal peptide" evidence="2">
    <location>
        <begin position="1"/>
        <end position="32"/>
    </location>
</feature>
<accession>A0ABX5Y6C3</accession>
<evidence type="ECO:0000256" key="1">
    <source>
        <dbReference type="SAM" id="MobiDB-lite"/>
    </source>
</evidence>
<evidence type="ECO:0008006" key="5">
    <source>
        <dbReference type="Google" id="ProtNLM"/>
    </source>
</evidence>
<reference evidence="3 4" key="1">
    <citation type="submission" date="2019-02" db="EMBL/GenBank/DDBJ databases">
        <title>Deep-cultivation of Planctomycetes and their phenomic and genomic characterization uncovers novel biology.</title>
        <authorList>
            <person name="Wiegand S."/>
            <person name="Jogler M."/>
            <person name="Boedeker C."/>
            <person name="Pinto D."/>
            <person name="Vollmers J."/>
            <person name="Rivas-Marin E."/>
            <person name="Kohn T."/>
            <person name="Peeters S.H."/>
            <person name="Heuer A."/>
            <person name="Rast P."/>
            <person name="Oberbeckmann S."/>
            <person name="Bunk B."/>
            <person name="Jeske O."/>
            <person name="Meyerdierks A."/>
            <person name="Storesund J.E."/>
            <person name="Kallscheuer N."/>
            <person name="Luecker S."/>
            <person name="Lage O.M."/>
            <person name="Pohl T."/>
            <person name="Merkel B.J."/>
            <person name="Hornburger P."/>
            <person name="Mueller R.-W."/>
            <person name="Bruemmer F."/>
            <person name="Labrenz M."/>
            <person name="Spormann A.M."/>
            <person name="Op den Camp H."/>
            <person name="Overmann J."/>
            <person name="Amann R."/>
            <person name="Jetten M.S.M."/>
            <person name="Mascher T."/>
            <person name="Medema M.H."/>
            <person name="Devos D.P."/>
            <person name="Kaster A.-K."/>
            <person name="Ovreas L."/>
            <person name="Rohde M."/>
            <person name="Galperin M.Y."/>
            <person name="Jogler C."/>
        </authorList>
    </citation>
    <scope>NUCLEOTIDE SEQUENCE [LARGE SCALE GENOMIC DNA]</scope>
    <source>
        <strain evidence="3 4">TBK1r</strain>
    </source>
</reference>
<dbReference type="Proteomes" id="UP000318081">
    <property type="component" value="Chromosome"/>
</dbReference>
<protein>
    <recommendedName>
        <fullName evidence="5">Secreted protein</fullName>
    </recommendedName>
</protein>
<dbReference type="PROSITE" id="PS51257">
    <property type="entry name" value="PROKAR_LIPOPROTEIN"/>
    <property type="match status" value="1"/>
</dbReference>
<dbReference type="RefSeq" id="WP_145221362.1">
    <property type="nucleotide sequence ID" value="NZ_CP036432.1"/>
</dbReference>
<evidence type="ECO:0000256" key="2">
    <source>
        <dbReference type="SAM" id="SignalP"/>
    </source>
</evidence>
<evidence type="ECO:0000313" key="4">
    <source>
        <dbReference type="Proteomes" id="UP000318081"/>
    </source>
</evidence>
<keyword evidence="2" id="KW-0732">Signal</keyword>
<sequence>MITASPRPTTWPHLVAACLISLSAAGSATAEAQTPSATEPPHRVRLAPPTETRSDSSERSEDRWYPRPLSTLRGTIQTYDAEQLAILLDGHSVVTRVSSPRVVAVDLTRVPADQAAALELFHQGDFGAALPALVRSISDHEASSRPPVWRQQWLSMMAAQAAMRAGRGDIALELVSQLDARPLPTATLAILPIDWTGAIGGDESIVQIAAGRAASDSLAVKLVVASWLLRSPKYRGAAESALTRLADQRERKRIASLAKQLTYRTQPPPAIAANLVRIESEIEALPMALQTAPMISLLNLVRQSGQKEAAKRWELTLELAAPAWHPDLAASVAAP</sequence>
<keyword evidence="4" id="KW-1185">Reference proteome</keyword>
<feature type="compositionally biased region" description="Basic and acidic residues" evidence="1">
    <location>
        <begin position="52"/>
        <end position="65"/>
    </location>
</feature>
<gene>
    <name evidence="3" type="ORF">TBK1r_77700</name>
</gene>
<feature type="region of interest" description="Disordered" evidence="1">
    <location>
        <begin position="30"/>
        <end position="66"/>
    </location>
</feature>
<organism evidence="3 4">
    <name type="scientific">Stieleria magnilauensis</name>
    <dbReference type="NCBI Taxonomy" id="2527963"/>
    <lineage>
        <taxon>Bacteria</taxon>
        <taxon>Pseudomonadati</taxon>
        <taxon>Planctomycetota</taxon>
        <taxon>Planctomycetia</taxon>
        <taxon>Pirellulales</taxon>
        <taxon>Pirellulaceae</taxon>
        <taxon>Stieleria</taxon>
    </lineage>
</organism>
<feature type="chain" id="PRO_5045422952" description="Secreted protein" evidence="2">
    <location>
        <begin position="33"/>
        <end position="335"/>
    </location>
</feature>
<proteinExistence type="predicted"/>
<name>A0ABX5Y6C3_9BACT</name>